<evidence type="ECO:0000313" key="3">
    <source>
        <dbReference type="Proteomes" id="UP000003678"/>
    </source>
</evidence>
<comment type="caution">
    <text evidence="2">The sequence shown here is derived from an EMBL/GenBank/DDBJ whole genome shotgun (WGS) entry which is preliminary data.</text>
</comment>
<gene>
    <name evidence="2" type="ORF">BCETI_6000363</name>
</gene>
<sequence>MDQELLRKVTWCVRARSKSRHAGLQMALLIQAPGPGIEYRVLSISAGLEMKSRHSQMSSAVATEGPPGTRNSPPREFRRPCTVLKTRRTVVPFSEMTVPNMHMSL</sequence>
<dbReference type="AlphaFoldDB" id="C0G909"/>
<reference evidence="2 3" key="1">
    <citation type="submission" date="2009-03" db="EMBL/GenBank/DDBJ databases">
        <authorList>
            <person name="Setubal J.C."/>
            <person name="Boyle S."/>
            <person name="Crasta O.R."/>
            <person name="Gillespie J.J."/>
            <person name="Kenyon R.W."/>
            <person name="Lu J."/>
            <person name="Mane S."/>
            <person name="Nagrani S."/>
            <person name="Shallom J.M."/>
            <person name="Shallom S."/>
            <person name="Shukla M."/>
            <person name="Snyder E.E."/>
            <person name="Sobral B.W."/>
            <person name="Wattam A.R."/>
            <person name="Will R."/>
            <person name="Williams K."/>
            <person name="Yoo H."/>
            <person name="Bruce D.H."/>
            <person name="Detter C."/>
            <person name="Munk C."/>
            <person name="Brettin T.S."/>
            <person name="Ficht T."/>
        </authorList>
    </citation>
    <scope>NUCLEOTIDE SEQUENCE [LARGE SCALE GENOMIC DNA]</scope>
    <source>
        <strain evidence="2 3">Cudo</strain>
    </source>
</reference>
<name>C0G909_9HYPH</name>
<proteinExistence type="predicted"/>
<dbReference type="EMBL" id="ACJD01000006">
    <property type="protein sequence ID" value="EEH13423.1"/>
    <property type="molecule type" value="Genomic_DNA"/>
</dbReference>
<feature type="region of interest" description="Disordered" evidence="1">
    <location>
        <begin position="53"/>
        <end position="78"/>
    </location>
</feature>
<protein>
    <submittedName>
        <fullName evidence="2">Uncharacterized protein</fullName>
    </submittedName>
</protein>
<accession>C0G909</accession>
<evidence type="ECO:0000256" key="1">
    <source>
        <dbReference type="SAM" id="MobiDB-lite"/>
    </source>
</evidence>
<evidence type="ECO:0000313" key="2">
    <source>
        <dbReference type="EMBL" id="EEH13423.1"/>
    </source>
</evidence>
<dbReference type="Proteomes" id="UP000003678">
    <property type="component" value="Unassembled WGS sequence"/>
</dbReference>
<organism evidence="2 3">
    <name type="scientific">Brucella ceti str. Cudo</name>
    <dbReference type="NCBI Taxonomy" id="595497"/>
    <lineage>
        <taxon>Bacteria</taxon>
        <taxon>Pseudomonadati</taxon>
        <taxon>Pseudomonadota</taxon>
        <taxon>Alphaproteobacteria</taxon>
        <taxon>Hyphomicrobiales</taxon>
        <taxon>Brucellaceae</taxon>
        <taxon>Brucella/Ochrobactrum group</taxon>
        <taxon>Brucella</taxon>
    </lineage>
</organism>